<dbReference type="AlphaFoldDB" id="A0A7J0ED55"/>
<protein>
    <submittedName>
        <fullName evidence="2">Uncharacterized protein</fullName>
    </submittedName>
</protein>
<dbReference type="Proteomes" id="UP000585474">
    <property type="component" value="Unassembled WGS sequence"/>
</dbReference>
<keyword evidence="1" id="KW-0812">Transmembrane</keyword>
<dbReference type="OrthoDB" id="1250556at2759"/>
<organism evidence="2 3">
    <name type="scientific">Actinidia rufa</name>
    <dbReference type="NCBI Taxonomy" id="165716"/>
    <lineage>
        <taxon>Eukaryota</taxon>
        <taxon>Viridiplantae</taxon>
        <taxon>Streptophyta</taxon>
        <taxon>Embryophyta</taxon>
        <taxon>Tracheophyta</taxon>
        <taxon>Spermatophyta</taxon>
        <taxon>Magnoliopsida</taxon>
        <taxon>eudicotyledons</taxon>
        <taxon>Gunneridae</taxon>
        <taxon>Pentapetalae</taxon>
        <taxon>asterids</taxon>
        <taxon>Ericales</taxon>
        <taxon>Actinidiaceae</taxon>
        <taxon>Actinidia</taxon>
    </lineage>
</organism>
<keyword evidence="1" id="KW-1133">Transmembrane helix</keyword>
<proteinExistence type="predicted"/>
<comment type="caution">
    <text evidence="2">The sequence shown here is derived from an EMBL/GenBank/DDBJ whole genome shotgun (WGS) entry which is preliminary data.</text>
</comment>
<accession>A0A7J0ED55</accession>
<name>A0A7J0ED55_9ERIC</name>
<keyword evidence="3" id="KW-1185">Reference proteome</keyword>
<sequence length="96" mass="10596">MEQEILYAQIYSLQHHSIQIGDEWTVTTCSDRLLKPDGVELFKRRVYIGIIVSAMLAFTVVMLFDCRVSLCAVGSWSQGGVGSDHVAVTAFKSSSP</sequence>
<keyword evidence="1" id="KW-0472">Membrane</keyword>
<reference evidence="2 3" key="1">
    <citation type="submission" date="2019-07" db="EMBL/GenBank/DDBJ databases">
        <title>De Novo Assembly of kiwifruit Actinidia rufa.</title>
        <authorList>
            <person name="Sugita-Konishi S."/>
            <person name="Sato K."/>
            <person name="Mori E."/>
            <person name="Abe Y."/>
            <person name="Kisaki G."/>
            <person name="Hamano K."/>
            <person name="Suezawa K."/>
            <person name="Otani M."/>
            <person name="Fukuda T."/>
            <person name="Manabe T."/>
            <person name="Gomi K."/>
            <person name="Tabuchi M."/>
            <person name="Akimitsu K."/>
            <person name="Kataoka I."/>
        </authorList>
    </citation>
    <scope>NUCLEOTIDE SEQUENCE [LARGE SCALE GENOMIC DNA]</scope>
    <source>
        <strain evidence="3">cv. Fuchu</strain>
    </source>
</reference>
<feature type="transmembrane region" description="Helical" evidence="1">
    <location>
        <begin position="46"/>
        <end position="64"/>
    </location>
</feature>
<dbReference type="EMBL" id="BJWL01000003">
    <property type="protein sequence ID" value="GFY84126.1"/>
    <property type="molecule type" value="Genomic_DNA"/>
</dbReference>
<gene>
    <name evidence="2" type="ORF">Acr_03g0009000</name>
</gene>
<evidence type="ECO:0000313" key="2">
    <source>
        <dbReference type="EMBL" id="GFY84126.1"/>
    </source>
</evidence>
<evidence type="ECO:0000256" key="1">
    <source>
        <dbReference type="SAM" id="Phobius"/>
    </source>
</evidence>
<evidence type="ECO:0000313" key="3">
    <source>
        <dbReference type="Proteomes" id="UP000585474"/>
    </source>
</evidence>